<evidence type="ECO:0000256" key="8">
    <source>
        <dbReference type="ARBA" id="ARBA00047851"/>
    </source>
</evidence>
<comment type="similarity">
    <text evidence="10 11">Belongs to the thiamine-phosphate synthase family.</text>
</comment>
<protein>
    <recommendedName>
        <fullName evidence="10">Thiamine-phosphate synthase</fullName>
        <shortName evidence="10">TP synthase</shortName>
        <shortName evidence="10">TPS</shortName>
        <ecNumber evidence="10">2.5.1.3</ecNumber>
    </recommendedName>
    <alternativeName>
        <fullName evidence="10">Thiamine-phosphate pyrophosphorylase</fullName>
        <shortName evidence="10">TMP pyrophosphorylase</shortName>
        <shortName evidence="10">TMP-PPase</shortName>
    </alternativeName>
</protein>
<evidence type="ECO:0000313" key="15">
    <source>
        <dbReference type="Proteomes" id="UP001501495"/>
    </source>
</evidence>
<dbReference type="Pfam" id="PF02581">
    <property type="entry name" value="TMP-TENI"/>
    <property type="match status" value="1"/>
</dbReference>
<keyword evidence="6 10" id="KW-0784">Thiamine biosynthesis</keyword>
<dbReference type="SUPFAM" id="SSF51391">
    <property type="entry name" value="Thiamin phosphate synthase"/>
    <property type="match status" value="1"/>
</dbReference>
<feature type="binding site" evidence="10">
    <location>
        <begin position="193"/>
        <end position="194"/>
    </location>
    <ligand>
        <name>2-[(2R,5Z)-2-carboxy-4-methylthiazol-5(2H)-ylidene]ethyl phosphate</name>
        <dbReference type="ChEBI" id="CHEBI:62899"/>
    </ligand>
</feature>
<feature type="domain" description="Thiamine phosphate synthase/TenI" evidence="13">
    <location>
        <begin position="11"/>
        <end position="196"/>
    </location>
</feature>
<dbReference type="NCBIfam" id="TIGR00693">
    <property type="entry name" value="thiE"/>
    <property type="match status" value="1"/>
</dbReference>
<evidence type="ECO:0000256" key="10">
    <source>
        <dbReference type="HAMAP-Rule" id="MF_00097"/>
    </source>
</evidence>
<keyword evidence="4 10" id="KW-0479">Metal-binding</keyword>
<feature type="binding site" evidence="10">
    <location>
        <position position="145"/>
    </location>
    <ligand>
        <name>4-amino-2-methyl-5-(diphosphooxymethyl)pyrimidine</name>
        <dbReference type="ChEBI" id="CHEBI:57841"/>
    </ligand>
</feature>
<comment type="function">
    <text evidence="1 10">Condenses 4-methyl-5-(beta-hydroxyethyl)thiazole monophosphate (THZ-P) and 2-methyl-4-amino-5-hydroxymethyl pyrimidine pyrophosphate (HMP-PP) to form thiamine monophosphate (TMP).</text>
</comment>
<evidence type="ECO:0000256" key="9">
    <source>
        <dbReference type="ARBA" id="ARBA00047883"/>
    </source>
</evidence>
<feature type="binding site" evidence="10">
    <location>
        <position position="94"/>
    </location>
    <ligand>
        <name>Mg(2+)</name>
        <dbReference type="ChEBI" id="CHEBI:18420"/>
    </ligand>
</feature>
<comment type="catalytic activity">
    <reaction evidence="9 10 11">
        <text>2-[(2R,5Z)-2-carboxy-4-methylthiazol-5(2H)-ylidene]ethyl phosphate + 4-amino-2-methyl-5-(diphosphooxymethyl)pyrimidine + 2 H(+) = thiamine phosphate + CO2 + diphosphate</text>
        <dbReference type="Rhea" id="RHEA:47844"/>
        <dbReference type="ChEBI" id="CHEBI:15378"/>
        <dbReference type="ChEBI" id="CHEBI:16526"/>
        <dbReference type="ChEBI" id="CHEBI:33019"/>
        <dbReference type="ChEBI" id="CHEBI:37575"/>
        <dbReference type="ChEBI" id="CHEBI:57841"/>
        <dbReference type="ChEBI" id="CHEBI:62899"/>
        <dbReference type="EC" id="2.5.1.3"/>
    </reaction>
</comment>
<dbReference type="Gene3D" id="3.20.20.70">
    <property type="entry name" value="Aldolase class I"/>
    <property type="match status" value="1"/>
</dbReference>
<dbReference type="Proteomes" id="UP001501495">
    <property type="component" value="Unassembled WGS sequence"/>
</dbReference>
<dbReference type="EMBL" id="BAAAZH010000017">
    <property type="protein sequence ID" value="GAA4120830.1"/>
    <property type="molecule type" value="Genomic_DNA"/>
</dbReference>
<proteinExistence type="inferred from homology"/>
<dbReference type="PANTHER" id="PTHR20857">
    <property type="entry name" value="THIAMINE-PHOSPHATE PYROPHOSPHORYLASE"/>
    <property type="match status" value="1"/>
</dbReference>
<comment type="caution">
    <text evidence="14">The sequence shown here is derived from an EMBL/GenBank/DDBJ whole genome shotgun (WGS) entry which is preliminary data.</text>
</comment>
<dbReference type="HAMAP" id="MF_00097">
    <property type="entry name" value="TMP_synthase"/>
    <property type="match status" value="1"/>
</dbReference>
<dbReference type="InterPro" id="IPR013785">
    <property type="entry name" value="Aldolase_TIM"/>
</dbReference>
<feature type="binding site" evidence="10">
    <location>
        <position position="75"/>
    </location>
    <ligand>
        <name>Mg(2+)</name>
        <dbReference type="ChEBI" id="CHEBI:18420"/>
    </ligand>
</feature>
<comment type="pathway">
    <text evidence="2 10 12">Cofactor biosynthesis; thiamine diphosphate biosynthesis; thiamine phosphate from 4-amino-2-methyl-5-diphosphomethylpyrimidine and 4-methyl-5-(2-phosphoethyl)-thiazole: step 1/1.</text>
</comment>
<evidence type="ECO:0000256" key="5">
    <source>
        <dbReference type="ARBA" id="ARBA00022842"/>
    </source>
</evidence>
<feature type="binding site" evidence="10">
    <location>
        <begin position="142"/>
        <end position="144"/>
    </location>
    <ligand>
        <name>2-[(2R,5Z)-2-carboxy-4-methylthiazol-5(2H)-ylidene]ethyl phosphate</name>
        <dbReference type="ChEBI" id="CHEBI:62899"/>
    </ligand>
</feature>
<comment type="caution">
    <text evidence="10">Lacks conserved residue(s) required for the propagation of feature annotation.</text>
</comment>
<evidence type="ECO:0000256" key="6">
    <source>
        <dbReference type="ARBA" id="ARBA00022977"/>
    </source>
</evidence>
<evidence type="ECO:0000256" key="12">
    <source>
        <dbReference type="RuleBase" id="RU004253"/>
    </source>
</evidence>
<comment type="catalytic activity">
    <reaction evidence="7 10 11">
        <text>4-methyl-5-(2-phosphooxyethyl)-thiazole + 4-amino-2-methyl-5-(diphosphooxymethyl)pyrimidine + H(+) = thiamine phosphate + diphosphate</text>
        <dbReference type="Rhea" id="RHEA:22328"/>
        <dbReference type="ChEBI" id="CHEBI:15378"/>
        <dbReference type="ChEBI" id="CHEBI:33019"/>
        <dbReference type="ChEBI" id="CHEBI:37575"/>
        <dbReference type="ChEBI" id="CHEBI:57841"/>
        <dbReference type="ChEBI" id="CHEBI:58296"/>
        <dbReference type="EC" id="2.5.1.3"/>
    </reaction>
</comment>
<keyword evidence="5 10" id="KW-0460">Magnesium</keyword>
<evidence type="ECO:0000256" key="4">
    <source>
        <dbReference type="ARBA" id="ARBA00022723"/>
    </source>
</evidence>
<keyword evidence="15" id="KW-1185">Reference proteome</keyword>
<dbReference type="InterPro" id="IPR036206">
    <property type="entry name" value="ThiamineP_synth_sf"/>
</dbReference>
<evidence type="ECO:0000256" key="7">
    <source>
        <dbReference type="ARBA" id="ARBA00047334"/>
    </source>
</evidence>
<keyword evidence="3 10" id="KW-0808">Transferase</keyword>
<gene>
    <name evidence="10 14" type="primary">thiE</name>
    <name evidence="14" type="ORF">GCM10022215_24970</name>
</gene>
<evidence type="ECO:0000313" key="14">
    <source>
        <dbReference type="EMBL" id="GAA4120830.1"/>
    </source>
</evidence>
<evidence type="ECO:0000256" key="3">
    <source>
        <dbReference type="ARBA" id="ARBA00022679"/>
    </source>
</evidence>
<dbReference type="EC" id="2.5.1.3" evidence="10"/>
<feature type="binding site" evidence="10">
    <location>
        <position position="74"/>
    </location>
    <ligand>
        <name>4-amino-2-methyl-5-(diphosphooxymethyl)pyrimidine</name>
        <dbReference type="ChEBI" id="CHEBI:57841"/>
    </ligand>
</feature>
<evidence type="ECO:0000256" key="11">
    <source>
        <dbReference type="RuleBase" id="RU003826"/>
    </source>
</evidence>
<comment type="catalytic activity">
    <reaction evidence="8 10 11">
        <text>2-(2-carboxy-4-methylthiazol-5-yl)ethyl phosphate + 4-amino-2-methyl-5-(diphosphooxymethyl)pyrimidine + 2 H(+) = thiamine phosphate + CO2 + diphosphate</text>
        <dbReference type="Rhea" id="RHEA:47848"/>
        <dbReference type="ChEBI" id="CHEBI:15378"/>
        <dbReference type="ChEBI" id="CHEBI:16526"/>
        <dbReference type="ChEBI" id="CHEBI:33019"/>
        <dbReference type="ChEBI" id="CHEBI:37575"/>
        <dbReference type="ChEBI" id="CHEBI:57841"/>
        <dbReference type="ChEBI" id="CHEBI:62890"/>
        <dbReference type="EC" id="2.5.1.3"/>
    </reaction>
</comment>
<dbReference type="InterPro" id="IPR034291">
    <property type="entry name" value="TMP_synthase"/>
</dbReference>
<accession>A0ABP7XKJ0</accession>
<sequence>MRARVVLDPTLYLVTDTALCGGPDGVLATVRAAVAGGATAVQVRDPRATTRELVALGEALLRDLRGTGVPLIVDDRVDVALAIGADGVHVGQSDLDPVTARRLLGPRAHLGLSVHTPEQAQEASALPPGTVDLLGVGPVLATASKPDAAAPCGLDGLARVCAATPLPCVAIGGVDRADLAAVRAAGAHGIAVVSAICGRPDPGAAAATLRARWREAAA</sequence>
<name>A0ABP7XKJ0_9ACTN</name>
<dbReference type="CDD" id="cd00564">
    <property type="entry name" value="TMP_TenI"/>
    <property type="match status" value="1"/>
</dbReference>
<evidence type="ECO:0000256" key="1">
    <source>
        <dbReference type="ARBA" id="ARBA00003814"/>
    </source>
</evidence>
<comment type="cofactor">
    <cofactor evidence="10">
        <name>Mg(2+)</name>
        <dbReference type="ChEBI" id="CHEBI:18420"/>
    </cofactor>
    <text evidence="10">Binds 1 Mg(2+) ion per subunit.</text>
</comment>
<feature type="binding site" evidence="10">
    <location>
        <position position="113"/>
    </location>
    <ligand>
        <name>4-amino-2-methyl-5-(diphosphooxymethyl)pyrimidine</name>
        <dbReference type="ChEBI" id="CHEBI:57841"/>
    </ligand>
</feature>
<evidence type="ECO:0000259" key="13">
    <source>
        <dbReference type="Pfam" id="PF02581"/>
    </source>
</evidence>
<feature type="binding site" evidence="10">
    <location>
        <position position="173"/>
    </location>
    <ligand>
        <name>2-[(2R,5Z)-2-carboxy-4-methylthiazol-5(2H)-ylidene]ethyl phosphate</name>
        <dbReference type="ChEBI" id="CHEBI:62899"/>
    </ligand>
</feature>
<reference evidence="15" key="1">
    <citation type="journal article" date="2019" name="Int. J. Syst. Evol. Microbiol.">
        <title>The Global Catalogue of Microorganisms (GCM) 10K type strain sequencing project: providing services to taxonomists for standard genome sequencing and annotation.</title>
        <authorList>
            <consortium name="The Broad Institute Genomics Platform"/>
            <consortium name="The Broad Institute Genome Sequencing Center for Infectious Disease"/>
            <person name="Wu L."/>
            <person name="Ma J."/>
        </authorList>
    </citation>
    <scope>NUCLEOTIDE SEQUENCE [LARGE SCALE GENOMIC DNA]</scope>
    <source>
        <strain evidence="15">JCM 16703</strain>
    </source>
</reference>
<dbReference type="InterPro" id="IPR022998">
    <property type="entry name" value="ThiamineP_synth_TenI"/>
</dbReference>
<evidence type="ECO:0000256" key="2">
    <source>
        <dbReference type="ARBA" id="ARBA00005165"/>
    </source>
</evidence>
<organism evidence="14 15">
    <name type="scientific">Nocardioides fonticola</name>
    <dbReference type="NCBI Taxonomy" id="450363"/>
    <lineage>
        <taxon>Bacteria</taxon>
        <taxon>Bacillati</taxon>
        <taxon>Actinomycetota</taxon>
        <taxon>Actinomycetes</taxon>
        <taxon>Propionibacteriales</taxon>
        <taxon>Nocardioidaceae</taxon>
        <taxon>Nocardioides</taxon>
    </lineage>
</organism>
<dbReference type="RefSeq" id="WP_344733736.1">
    <property type="nucleotide sequence ID" value="NZ_BAAAZH010000017.1"/>
</dbReference>
<dbReference type="PANTHER" id="PTHR20857:SF15">
    <property type="entry name" value="THIAMINE-PHOSPHATE SYNTHASE"/>
    <property type="match status" value="1"/>
</dbReference>